<protein>
    <submittedName>
        <fullName evidence="2">Uncharacterized protein</fullName>
    </submittedName>
</protein>
<reference evidence="2 3" key="1">
    <citation type="submission" date="2015-09" db="EMBL/GenBank/DDBJ databases">
        <title>Draft genome of the parasitic nematode Teladorsagia circumcincta isolate WARC Sus (inbred).</title>
        <authorList>
            <person name="Mitreva M."/>
        </authorList>
    </citation>
    <scope>NUCLEOTIDE SEQUENCE [LARGE SCALE GENOMIC DNA]</scope>
    <source>
        <strain evidence="2 3">S</strain>
    </source>
</reference>
<gene>
    <name evidence="2" type="ORF">TELCIR_10240</name>
</gene>
<evidence type="ECO:0000313" key="2">
    <source>
        <dbReference type="EMBL" id="PIO67992.1"/>
    </source>
</evidence>
<name>A0A2G9UE27_TELCI</name>
<accession>A0A2G9UE27</accession>
<evidence type="ECO:0000313" key="3">
    <source>
        <dbReference type="Proteomes" id="UP000230423"/>
    </source>
</evidence>
<comment type="similarity">
    <text evidence="1">Belongs to the PC-esterase family.</text>
</comment>
<proteinExistence type="inferred from homology"/>
<sequence length="260" mass="30421">MRGIYKDLLVMLHGGELIDDSSLKAKTEHSFFNDRQIDFLPLEKDRVFRQAREYHNNYFLIQYLFTTRIMKDDIDTALLELCSANEFPDVLLINSCLWDITRYSRAFDQDVPPNINKQAVVERAALEEFLERSVIWINMPWPIPSDMRSILNRVDNSDTKYLNRMMIVDANYRASQLFRAAGYDVLDINFYMRNQALYAYRVASDALAFEIEKSWAAVTLMRFDDSTISKCNPENVSFPEAVQRRIRAGVLQHIKEHAPE</sequence>
<dbReference type="PANTHER" id="PTHR14469">
    <property type="entry name" value="SARCOMA ANTIGEN NY-SAR-23"/>
    <property type="match status" value="1"/>
</dbReference>
<evidence type="ECO:0000256" key="1">
    <source>
        <dbReference type="ARBA" id="ARBA00037957"/>
    </source>
</evidence>
<dbReference type="PANTHER" id="PTHR14469:SF0">
    <property type="entry name" value="FAMILY WITH SEQUENCE SIMILARITY 113"/>
    <property type="match status" value="1"/>
</dbReference>
<dbReference type="AlphaFoldDB" id="A0A2G9UE27"/>
<organism evidence="2 3">
    <name type="scientific">Teladorsagia circumcincta</name>
    <name type="common">Brown stomach worm</name>
    <name type="synonym">Ostertagia circumcincta</name>
    <dbReference type="NCBI Taxonomy" id="45464"/>
    <lineage>
        <taxon>Eukaryota</taxon>
        <taxon>Metazoa</taxon>
        <taxon>Ecdysozoa</taxon>
        <taxon>Nematoda</taxon>
        <taxon>Chromadorea</taxon>
        <taxon>Rhabditida</taxon>
        <taxon>Rhabditina</taxon>
        <taxon>Rhabditomorpha</taxon>
        <taxon>Strongyloidea</taxon>
        <taxon>Trichostrongylidae</taxon>
        <taxon>Teladorsagia</taxon>
    </lineage>
</organism>
<dbReference type="OrthoDB" id="9975373at2759"/>
<dbReference type="Proteomes" id="UP000230423">
    <property type="component" value="Unassembled WGS sequence"/>
</dbReference>
<dbReference type="EMBL" id="KZ347309">
    <property type="protein sequence ID" value="PIO67992.1"/>
    <property type="molecule type" value="Genomic_DNA"/>
</dbReference>
<keyword evidence="3" id="KW-1185">Reference proteome</keyword>